<dbReference type="PROSITE" id="PS00678">
    <property type="entry name" value="WD_REPEATS_1"/>
    <property type="match status" value="1"/>
</dbReference>
<sequence>MLHNKSTSISDLESIIKNISSLVFCGYFNIKSIFDQEKEINTNFSIQNTDALQILSNIFLLSANSSFKKLSLFTLQQLFLILQKNPHNYYVMSQSKVIELVLAKFPLYENEIQVDLLKIIKFVASSLQITPKLELEILIQLFKNKPKIEVVQLITNLFKDLISSKNEFKTILFQFGLLNSIYTYIQKEISQHKKHKSKKKSQSTNLIIFYIQTIEFFVNDNLENMNLLYEKKGINLLFELIKLKDYQQLTLSLIESLAIQDKAQKLDIIKLILDEISSMKITQLSLYKAFLICLTSIFKQNQTSQVHFQKIQGYEIIFNKILPESLVKIQNIEAQNQFLQNLFQMIICSLSDSKINQIHFHHIYTHEKLVNSITCSGNFHSLLKNSQKYHLFCLLLDLSILSNELLHTNNTLIPDSSKLKIVLPHPIMVVVDLMKDFAVNYQIQIFLKLKIITIGNWFNQQQINSVEISTLLMKKYQEFLFDEESLLHPVLTNFFQIIQASNSSIKEFRKFFRLFKKNKNIPNSILSIFKSMIHDGNQPSFIEFDLQESSNAKLSLEYSNDKSWPPSSSYSLSFWIYFDSLSEFSINLFRVFSSKNQLEIIFSISNGKLSITSSSNSSISFDKFQFKENHWYHAVIVHSKHKFYQSSITLFVDGSSKQICKINYPNSIQSPFKFVIGNENISENPPHIKWKLGSCFLYESALSLQDIQKIFLLGPNYSGSFINPFSQFTNFQIVNNYIVDNLFKNGENFEDIMKQLDLSIASIPIVNEKLIFCLSPIHTKKVLENILNENENEKIEEINSQNKESNYKNENFLKQSLSIQNLAVLNGKPYGILSGNVNVFLSKGAIMQISKIRGPIICFLLFEKITTEIHFQQLFAILVNLINLNYTNLKEFERMNGYKIMSHFLKENSHFINVNIINLLFELIGTQESTNISSLIKNLGIIEIVCFDQEIWSKTSNLVQEYFFAKFQTFIPIDNKNQDFNINQLRKLRFVKYLFKLLREEIFDDSVINKIVSLLDLIFDHSLLSDEFSLFQTFITSTLNYKQEKSDPENTKFQNIFAKIHGLLLDMIFGLIVRNKNKENNHELIVKILSPSFVLSIIEHSKALSTKIKALKLTTALLLMYPLFFQKFKQNYGFPILTLILSKIEQKSIIYYYLFCLLFGVSEVLDKENFEVKETNFKEVLLNNSSIFKKTSQIYCSEAFFLILTLLRESQRKCINEELKFHEEYQKKRKLRRESKHRKSKRRSKKKKEQRKKENLNQKENEKENKNQNQNQKENEKENENFIPIEIQNQIQNEIQNEKENENETKSSKFKISKTLPSFFRKVRRKTITKNTENEIPKVKNEEVYVFPKIKKRRNKKRQSETKSITQRSHISSYSKKLPKILQLQIQQQNEIIKFLISFFNNYPNFRDTFKKLEFIEALVEIIFINYSEIQMEVDESLNNNNNNQSKEDSPQTERDMREKRKTMGIFFSFTGIIPFQKISEKMKQNKSRKQENEQKPKLDEENESKSSKESFNQKENKSESENVQDEQKSQITKKRLQKIILNHPTTLLIFDFLTRLATQSISNDQKFQQIIESILDSPLIYVPKKVISSFELDLFISIMEHLEMNTRRERFSSSKFSNNISKFSQLVVDKMNNEIFQRKESFIFQFFVTMIKLIIGDTLAKIENLINFKSSKHQNTGLQSLYKGLNKAILFILSFKTFHKDELMKLLLLILKEKNIVMNPYNSDVEFISCFCLSLYRLLRSGEDEIIAKTFEIWKYFAKSQNENIKPLFVYKNDNKETKNLFSTMLEYMSNEKEFIDYLIQNEQEIHQAFNYHIVKAWNFYKEIKNKNNLEQVNSWISRRKTRLKNRRKKDRGDQEIYKRFQEYGKFQIENLANFETNRNQNERLKLNDMHQYIVFEWEKFKKEFTRERGIWGSKKQDQDAKWKLDTNEGPERMRMRLEKNFNFRDYKGCARYDEELDDNPEQDEKENEEKKDLISKKLSSMQSGSFVNKKKLDGDSDDESDTNITNISSEFEGGDIFIDLDAQEEQEMEPKTPRQTNNNLSEIFDGILDFQKEKENINENINENENENENENINEENQEQEEDQRILRMLEEGDHRILRKYNCSRVIGLESQPALLLICSNNLYIIDNYAVSSNQEIIEIDEKLSGLLSNKLIAFEIEEYSNKEPFTNSWTAKEKSNVPEMYDNYDKQKSSIIGHKCIKLPISNLIDVVKRRYLLQPIALEIFSGDGRNYLFYFNVKQRNEIFSQILSLISTKKNENRGYKSESEMIYGIRELSKSSSTQKWVNGEISNFEYLMILNSMAGRTYNDLTQYPVFPWVIADYESETINLKDSKIYRDLSKPMGALGENRANEFRTRYEMWEDPIIPKFHYGAHYSSAAIVLYYLVRLEPFTTQFVHLQGGKFDHAERLFHSIQKTFLSASKVTMSDVKELIPEFFYLPEFLMNQNKFYFGKKQSNEIVDDVTLPPWSHKDAYEFVRINRQALESDYVSEHLNEWIDLIFGYKQRGKRAVQALNVFYYLTYTGAVNINKIKDRAELESILSQINNFGQTPQQLFKKAHPKKQKKFFTLSTEYSDDFNLGIFSYPNYLKFSVVKELNEPIGDIFSFGDKTFSVGNYKNILLAPNGVVSKYLSWKNIDFSIRIYSLDGDKILSSQEGLHFESEITCLFVSSCGEYMATGGKDYVVNLWRIESKKSEKKTQDFNLLERFYGHLNKITCLFISRNFGIIISGSKDQTCIIWDLNKLRFIRQFVGFQDEISGLSMNNLSGEIIVCSGNEIRILTINGYELVSKIFTNEPVLEKISSVTMTRFSEWNNNHLYITGHENGKICFWQIEHLRTKEDIKENIKIRELKLIWQTTQSLSSVTKLFVSNDNSKFFSGHFDGKVLCWSLPEEGIRTHWIKDKEVNSCQVCNKIFSVKMRKHHCRKCGRVVCKECTQNKIQIIDLHFFKPTRVCNDCYNQLKNN</sequence>
<dbReference type="PANTHER" id="PTHR46108">
    <property type="entry name" value="BLUE CHEESE"/>
    <property type="match status" value="1"/>
</dbReference>
<accession>A0A9Q0LB92</accession>
<feature type="domain" description="BEACH" evidence="10">
    <location>
        <begin position="2269"/>
        <end position="2560"/>
    </location>
</feature>
<evidence type="ECO:0000256" key="3">
    <source>
        <dbReference type="ARBA" id="ARBA00022737"/>
    </source>
</evidence>
<dbReference type="Gene3D" id="2.30.29.30">
    <property type="entry name" value="Pleckstrin-homology domain (PH domain)/Phosphotyrosine-binding domain (PTB)"/>
    <property type="match status" value="1"/>
</dbReference>
<feature type="compositionally biased region" description="Basic and acidic residues" evidence="8">
    <location>
        <begin position="1446"/>
        <end position="1458"/>
    </location>
</feature>
<evidence type="ECO:0000256" key="8">
    <source>
        <dbReference type="SAM" id="MobiDB-lite"/>
    </source>
</evidence>
<dbReference type="SUPFAM" id="SSF49899">
    <property type="entry name" value="Concanavalin A-like lectins/glucanases"/>
    <property type="match status" value="1"/>
</dbReference>
<feature type="region of interest" description="Disordered" evidence="8">
    <location>
        <begin position="1482"/>
        <end position="1530"/>
    </location>
</feature>
<dbReference type="InterPro" id="IPR011011">
    <property type="entry name" value="Znf_FYVE_PHD"/>
</dbReference>
<dbReference type="InterPro" id="IPR011993">
    <property type="entry name" value="PH-like_dom_sf"/>
</dbReference>
<dbReference type="SMART" id="SM01026">
    <property type="entry name" value="Beach"/>
    <property type="match status" value="1"/>
</dbReference>
<dbReference type="SUPFAM" id="SSF50729">
    <property type="entry name" value="PH domain-like"/>
    <property type="match status" value="1"/>
</dbReference>
<dbReference type="InterPro" id="IPR036322">
    <property type="entry name" value="WD40_repeat_dom_sf"/>
</dbReference>
<comment type="caution">
    <text evidence="12">The sequence shown here is derived from an EMBL/GenBank/DDBJ whole genome shotgun (WGS) entry which is preliminary data.</text>
</comment>
<dbReference type="SMART" id="SM00064">
    <property type="entry name" value="FYVE"/>
    <property type="match status" value="1"/>
</dbReference>
<feature type="region of interest" description="Disordered" evidence="8">
    <location>
        <begin position="1438"/>
        <end position="1458"/>
    </location>
</feature>
<evidence type="ECO:0000313" key="13">
    <source>
        <dbReference type="Proteomes" id="UP001149090"/>
    </source>
</evidence>
<keyword evidence="13" id="KW-1185">Reference proteome</keyword>
<feature type="compositionally biased region" description="Basic and acidic residues" evidence="8">
    <location>
        <begin position="1251"/>
        <end position="1266"/>
    </location>
</feature>
<dbReference type="CDD" id="cd06071">
    <property type="entry name" value="Beach"/>
    <property type="match status" value="1"/>
</dbReference>
<dbReference type="InterPro" id="IPR019775">
    <property type="entry name" value="WD40_repeat_CS"/>
</dbReference>
<dbReference type="SUPFAM" id="SSF50978">
    <property type="entry name" value="WD40 repeat-like"/>
    <property type="match status" value="1"/>
</dbReference>
<dbReference type="OrthoDB" id="26681at2759"/>
<reference evidence="12" key="1">
    <citation type="submission" date="2022-10" db="EMBL/GenBank/DDBJ databases">
        <title>Novel sulphate-reducing endosymbionts in the free-living metamonad Anaeramoeba.</title>
        <authorList>
            <person name="Jerlstrom-Hultqvist J."/>
            <person name="Cepicka I."/>
            <person name="Gallot-Lavallee L."/>
            <person name="Salas-Leiva D."/>
            <person name="Curtis B.A."/>
            <person name="Zahonova K."/>
            <person name="Pipaliya S."/>
            <person name="Dacks J."/>
            <person name="Roger A.J."/>
        </authorList>
    </citation>
    <scope>NUCLEOTIDE SEQUENCE</scope>
    <source>
        <strain evidence="12">BMAN</strain>
    </source>
</reference>
<evidence type="ECO:0000256" key="6">
    <source>
        <dbReference type="PROSITE-ProRule" id="PRU00091"/>
    </source>
</evidence>
<dbReference type="GO" id="GO:0008270">
    <property type="term" value="F:zinc ion binding"/>
    <property type="evidence" value="ECO:0007669"/>
    <property type="project" value="UniProtKB-KW"/>
</dbReference>
<feature type="region of interest" description="Disordered" evidence="8">
    <location>
        <begin position="1956"/>
        <end position="2009"/>
    </location>
</feature>
<dbReference type="Gene3D" id="1.10.1540.10">
    <property type="entry name" value="BEACH domain"/>
    <property type="match status" value="1"/>
</dbReference>
<feature type="repeat" description="WD" evidence="7">
    <location>
        <begin position="2658"/>
        <end position="2695"/>
    </location>
</feature>
<proteinExistence type="predicted"/>
<dbReference type="InterPro" id="IPR046851">
    <property type="entry name" value="NBCH_WD40"/>
</dbReference>
<feature type="repeat" description="WD" evidence="7">
    <location>
        <begin position="2705"/>
        <end position="2746"/>
    </location>
</feature>
<dbReference type="InterPro" id="IPR015943">
    <property type="entry name" value="WD40/YVTN_repeat-like_dom_sf"/>
</dbReference>
<feature type="region of interest" description="Disordered" evidence="8">
    <location>
        <begin position="2063"/>
        <end position="2083"/>
    </location>
</feature>
<dbReference type="InterPro" id="IPR013083">
    <property type="entry name" value="Znf_RING/FYVE/PHD"/>
</dbReference>
<feature type="compositionally biased region" description="Polar residues" evidence="8">
    <location>
        <begin position="1979"/>
        <end position="1988"/>
    </location>
</feature>
<dbReference type="OMA" id="RWSANLD"/>
<dbReference type="InterPro" id="IPR036372">
    <property type="entry name" value="BEACH_dom_sf"/>
</dbReference>
<evidence type="ECO:0000259" key="11">
    <source>
        <dbReference type="PROSITE" id="PS51783"/>
    </source>
</evidence>
<dbReference type="InterPro" id="IPR000409">
    <property type="entry name" value="BEACH_dom"/>
</dbReference>
<evidence type="ECO:0000259" key="9">
    <source>
        <dbReference type="PROSITE" id="PS50178"/>
    </source>
</evidence>
<dbReference type="PROSITE" id="PS51783">
    <property type="entry name" value="PH_BEACH"/>
    <property type="match status" value="1"/>
</dbReference>
<keyword evidence="5" id="KW-0862">Zinc</keyword>
<gene>
    <name evidence="12" type="ORF">M0811_11403</name>
</gene>
<dbReference type="InterPro" id="IPR051944">
    <property type="entry name" value="BEACH_domain_protein"/>
</dbReference>
<dbReference type="Pfam" id="PF02138">
    <property type="entry name" value="Beach"/>
    <property type="match status" value="1"/>
</dbReference>
<evidence type="ECO:0000256" key="2">
    <source>
        <dbReference type="ARBA" id="ARBA00022723"/>
    </source>
</evidence>
<name>A0A9Q0LB92_ANAIG</name>
<keyword evidence="2" id="KW-0479">Metal-binding</keyword>
<dbReference type="SUPFAM" id="SSF81837">
    <property type="entry name" value="BEACH domain"/>
    <property type="match status" value="1"/>
</dbReference>
<evidence type="ECO:0000256" key="1">
    <source>
        <dbReference type="ARBA" id="ARBA00022574"/>
    </source>
</evidence>
<feature type="region of interest" description="Disordered" evidence="8">
    <location>
        <begin position="1229"/>
        <end position="1282"/>
    </location>
</feature>
<dbReference type="PROSITE" id="PS50082">
    <property type="entry name" value="WD_REPEATS_2"/>
    <property type="match status" value="2"/>
</dbReference>
<dbReference type="PANTHER" id="PTHR46108:SF4">
    <property type="entry name" value="BLUE CHEESE"/>
    <property type="match status" value="1"/>
</dbReference>
<dbReference type="InterPro" id="IPR017455">
    <property type="entry name" value="Znf_FYVE-rel"/>
</dbReference>
<dbReference type="Pfam" id="PF01363">
    <property type="entry name" value="FYVE"/>
    <property type="match status" value="1"/>
</dbReference>
<evidence type="ECO:0000256" key="4">
    <source>
        <dbReference type="ARBA" id="ARBA00022771"/>
    </source>
</evidence>
<feature type="domain" description="FYVE-type" evidence="9">
    <location>
        <begin position="2898"/>
        <end position="2958"/>
    </location>
</feature>
<dbReference type="Gene3D" id="3.30.40.10">
    <property type="entry name" value="Zinc/RING finger domain, C3HC4 (zinc finger)"/>
    <property type="match status" value="1"/>
</dbReference>
<evidence type="ECO:0000256" key="5">
    <source>
        <dbReference type="ARBA" id="ARBA00022833"/>
    </source>
</evidence>
<dbReference type="EMBL" id="JAPDFW010000101">
    <property type="protein sequence ID" value="KAJ5069891.1"/>
    <property type="molecule type" value="Genomic_DNA"/>
</dbReference>
<dbReference type="SMART" id="SM00320">
    <property type="entry name" value="WD40"/>
    <property type="match status" value="5"/>
</dbReference>
<dbReference type="Pfam" id="PF14844">
    <property type="entry name" value="PH_BEACH"/>
    <property type="match status" value="1"/>
</dbReference>
<dbReference type="SUPFAM" id="SSF57903">
    <property type="entry name" value="FYVE/PHD zinc finger"/>
    <property type="match status" value="1"/>
</dbReference>
<keyword evidence="1 7" id="KW-0853">WD repeat</keyword>
<dbReference type="Proteomes" id="UP001149090">
    <property type="component" value="Unassembled WGS sequence"/>
</dbReference>
<evidence type="ECO:0000259" key="10">
    <source>
        <dbReference type="PROSITE" id="PS50197"/>
    </source>
</evidence>
<dbReference type="InterPro" id="IPR001680">
    <property type="entry name" value="WD40_rpt"/>
</dbReference>
<dbReference type="PROSITE" id="PS50178">
    <property type="entry name" value="ZF_FYVE"/>
    <property type="match status" value="1"/>
</dbReference>
<dbReference type="PROSITE" id="PS50197">
    <property type="entry name" value="BEACH"/>
    <property type="match status" value="1"/>
</dbReference>
<evidence type="ECO:0000256" key="7">
    <source>
        <dbReference type="PROSITE-ProRule" id="PRU00221"/>
    </source>
</evidence>
<dbReference type="InterPro" id="IPR023362">
    <property type="entry name" value="PH-BEACH_dom"/>
</dbReference>
<dbReference type="Pfam" id="PF20426">
    <property type="entry name" value="NBCH_WD40"/>
    <property type="match status" value="1"/>
</dbReference>
<dbReference type="Pfam" id="PF16057">
    <property type="entry name" value="DUF4800"/>
    <property type="match status" value="1"/>
</dbReference>
<dbReference type="InterPro" id="IPR013320">
    <property type="entry name" value="ConA-like_dom_sf"/>
</dbReference>
<dbReference type="Pfam" id="PF13385">
    <property type="entry name" value="Laminin_G_3"/>
    <property type="match status" value="1"/>
</dbReference>
<feature type="compositionally biased region" description="Acidic residues" evidence="8">
    <location>
        <begin position="2064"/>
        <end position="2083"/>
    </location>
</feature>
<dbReference type="Gene3D" id="2.60.120.200">
    <property type="match status" value="1"/>
</dbReference>
<dbReference type="FunFam" id="1.10.1540.10:FF:000002">
    <property type="entry name" value="WD repeat and FYVE domain containing 3"/>
    <property type="match status" value="1"/>
</dbReference>
<protein>
    <submittedName>
        <fullName evidence="12">Beach domain-containing protein</fullName>
    </submittedName>
</protein>
<organism evidence="12 13">
    <name type="scientific">Anaeramoeba ignava</name>
    <name type="common">Anaerobic marine amoeba</name>
    <dbReference type="NCBI Taxonomy" id="1746090"/>
    <lineage>
        <taxon>Eukaryota</taxon>
        <taxon>Metamonada</taxon>
        <taxon>Anaeramoebidae</taxon>
        <taxon>Anaeramoeba</taxon>
    </lineage>
</organism>
<feature type="compositionally biased region" description="Basic and acidic residues" evidence="8">
    <location>
        <begin position="1482"/>
        <end position="1529"/>
    </location>
</feature>
<keyword evidence="3" id="KW-0677">Repeat</keyword>
<feature type="domain" description="BEACH-type PH" evidence="11">
    <location>
        <begin position="2094"/>
        <end position="2249"/>
    </location>
</feature>
<evidence type="ECO:0000313" key="12">
    <source>
        <dbReference type="EMBL" id="KAJ5069891.1"/>
    </source>
</evidence>
<dbReference type="Gene3D" id="2.130.10.10">
    <property type="entry name" value="YVTN repeat-like/Quinoprotein amine dehydrogenase"/>
    <property type="match status" value="1"/>
</dbReference>
<feature type="compositionally biased region" description="Acidic residues" evidence="8">
    <location>
        <begin position="1956"/>
        <end position="1968"/>
    </location>
</feature>
<dbReference type="InterPro" id="IPR000306">
    <property type="entry name" value="Znf_FYVE"/>
</dbReference>
<keyword evidence="4 6" id="KW-0863">Zinc-finger</keyword>
<dbReference type="CDD" id="cd01201">
    <property type="entry name" value="PH_BEACH"/>
    <property type="match status" value="1"/>
</dbReference>
<dbReference type="PROSITE" id="PS50294">
    <property type="entry name" value="WD_REPEATS_REGION"/>
    <property type="match status" value="1"/>
</dbReference>
<feature type="compositionally biased region" description="Basic residues" evidence="8">
    <location>
        <begin position="1229"/>
        <end position="1250"/>
    </location>
</feature>